<dbReference type="Pfam" id="PF24303">
    <property type="entry name" value="DUF7485"/>
    <property type="match status" value="1"/>
</dbReference>
<gene>
    <name evidence="2" type="ORF">SAMN05192576_1163</name>
</gene>
<feature type="domain" description="DUF7485" evidence="1">
    <location>
        <begin position="10"/>
        <end position="290"/>
    </location>
</feature>
<protein>
    <recommendedName>
        <fullName evidence="1">DUF7485 domain-containing protein</fullName>
    </recommendedName>
</protein>
<evidence type="ECO:0000313" key="2">
    <source>
        <dbReference type="EMBL" id="SDM87947.1"/>
    </source>
</evidence>
<organism evidence="2 3">
    <name type="scientific">Nocardioides szechwanensis</name>
    <dbReference type="NCBI Taxonomy" id="1005944"/>
    <lineage>
        <taxon>Bacteria</taxon>
        <taxon>Bacillati</taxon>
        <taxon>Actinomycetota</taxon>
        <taxon>Actinomycetes</taxon>
        <taxon>Propionibacteriales</taxon>
        <taxon>Nocardioidaceae</taxon>
        <taxon>Nocardioides</taxon>
    </lineage>
</organism>
<dbReference type="STRING" id="1005944.SAMN05192576_1163"/>
<name>A0A1G9WU60_9ACTN</name>
<sequence>MPAAVPTMPAAWREKFVIGYGPGMKLLGTAPGGDSGSLDIGPEYGAPGLDGTWWFLDAAKARIAHYDAAGHYLDQVRISRKLLVSGRYFQWQLPHVLADGTLVAARQTPQGTALLRLRDGVLDEIAVDGSFFPTYDDGQRLYGLSLRGKLVAVDPSDGSRQAVRAFRTPSGLPFSLKLGDQVRIEVAVTSRVLPLRTSFGAPAHVGVQVRAGADGTLHLYLIGSGEDDESVQLVGATQVSPDGKVAGVEALANPFSEADPGSPGQLVIAPGSSNPMLVYVLTDGVHVYERSG</sequence>
<accession>A0A1G9WU60</accession>
<keyword evidence="3" id="KW-1185">Reference proteome</keyword>
<evidence type="ECO:0000313" key="3">
    <source>
        <dbReference type="Proteomes" id="UP000199004"/>
    </source>
</evidence>
<dbReference type="InterPro" id="IPR055908">
    <property type="entry name" value="DUF7485"/>
</dbReference>
<evidence type="ECO:0000259" key="1">
    <source>
        <dbReference type="Pfam" id="PF24303"/>
    </source>
</evidence>
<reference evidence="2 3" key="1">
    <citation type="submission" date="2016-10" db="EMBL/GenBank/DDBJ databases">
        <authorList>
            <person name="de Groot N.N."/>
        </authorList>
    </citation>
    <scope>NUCLEOTIDE SEQUENCE [LARGE SCALE GENOMIC DNA]</scope>
    <source>
        <strain evidence="2 3">CGMCC 1.11147</strain>
    </source>
</reference>
<proteinExistence type="predicted"/>
<dbReference type="AlphaFoldDB" id="A0A1G9WU60"/>
<dbReference type="Proteomes" id="UP000199004">
    <property type="component" value="Unassembled WGS sequence"/>
</dbReference>
<dbReference type="EMBL" id="FNIC01000001">
    <property type="protein sequence ID" value="SDM87947.1"/>
    <property type="molecule type" value="Genomic_DNA"/>
</dbReference>